<comment type="caution">
    <text evidence="4">The sequence shown here is derived from an EMBL/GenBank/DDBJ whole genome shotgun (WGS) entry which is preliminary data.</text>
</comment>
<proteinExistence type="predicted"/>
<name>A0A178CEG7_9EURO</name>
<dbReference type="CDD" id="cd00067">
    <property type="entry name" value="GAL4"/>
    <property type="match status" value="1"/>
</dbReference>
<gene>
    <name evidence="4" type="ORF">AYO20_09467</name>
</gene>
<sequence>MTSIQRSIAIAFLDTFKDLDLEANLALRTADCVHTIAPATLGIPPNMSNQDFGAHLLSLKEFILAIPVTPKKIFEGGNLVTIWATSETTFREQAKDTDSTVDWSYEGEYIFVFTFNQAGKIQHILEFVDSKKVENARCDEGRPGCRNCARLKKPCPGYREPGYGFIRTAVFVSSKPADSPSPKSSSSENLTQTALYRASSTSTEGDDSDSANSDSIIHSFSRATQRLRPVNSLSGDVTEQAVCYSLTQLDANSRVLYGNHAFTFLPKILSSSGRDSYLYAAMRSVAAINLANRSPTVDMHSIIEAEYARAVSSVTAALADPEQCLKDETLVAVWLLGIRELLASVNGPHGGSAHQTHVDGTLMLLRLRGDEQFSRPEGRHLYHTLLSAMHWKPLFASEEPSPEYLILESQLPKATSTIPTASLRLRNFFHGVSKLRARIKNFLLMPQNASVNKFQTVSSYMRAAARLEDKVSGWCDIFDWLPRKVLVDTPHRYLPRTPWTTGTLFRLHCFASWEAFFHWNRYFVAKICLHAALLDAIGSLGSNHPRYDDGDLAEDTSELVITHTRVIQETVGDFLGTLAFAFGDVDRNGLVRNTPTAVVSDGASTEQRGIDIPSALQVQAPLSYLITLRYLGPGQREAMFLALQRVRAEFSVY</sequence>
<keyword evidence="3" id="KW-0539">Nucleus</keyword>
<evidence type="ECO:0000256" key="3">
    <source>
        <dbReference type="ARBA" id="ARBA00023242"/>
    </source>
</evidence>
<dbReference type="RefSeq" id="XP_022496258.1">
    <property type="nucleotide sequence ID" value="XM_022647736.1"/>
</dbReference>
<dbReference type="EMBL" id="LVCJ01000088">
    <property type="protein sequence ID" value="OAL28350.1"/>
    <property type="molecule type" value="Genomic_DNA"/>
</dbReference>
<dbReference type="SUPFAM" id="SSF54427">
    <property type="entry name" value="NTF2-like"/>
    <property type="match status" value="1"/>
</dbReference>
<evidence type="ECO:0000256" key="1">
    <source>
        <dbReference type="ARBA" id="ARBA00023015"/>
    </source>
</evidence>
<dbReference type="GO" id="GO:0008270">
    <property type="term" value="F:zinc ion binding"/>
    <property type="evidence" value="ECO:0007669"/>
    <property type="project" value="InterPro"/>
</dbReference>
<dbReference type="Pfam" id="PF11951">
    <property type="entry name" value="Fungal_trans_2"/>
    <property type="match status" value="1"/>
</dbReference>
<dbReference type="InterPro" id="IPR032710">
    <property type="entry name" value="NTF2-like_dom_sf"/>
</dbReference>
<dbReference type="PANTHER" id="PTHR38791">
    <property type="entry name" value="ZN(II)2CYS6 TRANSCRIPTION FACTOR (EUROFUNG)-RELATED-RELATED"/>
    <property type="match status" value="1"/>
</dbReference>
<dbReference type="AlphaFoldDB" id="A0A178CEG7"/>
<protein>
    <submittedName>
        <fullName evidence="4">Uncharacterized protein</fullName>
    </submittedName>
</protein>
<dbReference type="GeneID" id="34592864"/>
<accession>A0A178CEG7</accession>
<dbReference type="Gene3D" id="3.10.450.50">
    <property type="match status" value="1"/>
</dbReference>
<evidence type="ECO:0000313" key="5">
    <source>
        <dbReference type="Proteomes" id="UP000185904"/>
    </source>
</evidence>
<keyword evidence="5" id="KW-1185">Reference proteome</keyword>
<evidence type="ECO:0000313" key="4">
    <source>
        <dbReference type="EMBL" id="OAL28350.1"/>
    </source>
</evidence>
<keyword evidence="2" id="KW-0804">Transcription</keyword>
<reference evidence="4 5" key="1">
    <citation type="submission" date="2016-03" db="EMBL/GenBank/DDBJ databases">
        <title>The draft genome sequence of Fonsecaea nubica causative agent of cutaneous subcutaneous infection in human host.</title>
        <authorList>
            <person name="Costa F."/>
            <person name="Sybren D.H."/>
            <person name="Raittz R.T."/>
            <person name="Weiss V.A."/>
            <person name="Leao A.C."/>
            <person name="Gomes R."/>
            <person name="De Souza E.M."/>
            <person name="Pedrosa F.O."/>
            <person name="Steffens M.B."/>
            <person name="Bombassaro A."/>
            <person name="Tadra-Sfeir M.Z."/>
            <person name="Moreno L.F."/>
            <person name="Najafzadeh M.J."/>
            <person name="Felipe M.S."/>
            <person name="Teixeira M."/>
            <person name="Sun J."/>
            <person name="Xi L."/>
            <person name="Castro M.A."/>
            <person name="Vicente V.A."/>
        </authorList>
    </citation>
    <scope>NUCLEOTIDE SEQUENCE [LARGE SCALE GENOMIC DNA]</scope>
    <source>
        <strain evidence="4 5">CBS 269.64</strain>
    </source>
</reference>
<dbReference type="InterPro" id="IPR021858">
    <property type="entry name" value="Fun_TF"/>
</dbReference>
<dbReference type="GO" id="GO:0000981">
    <property type="term" value="F:DNA-binding transcription factor activity, RNA polymerase II-specific"/>
    <property type="evidence" value="ECO:0007669"/>
    <property type="project" value="InterPro"/>
</dbReference>
<dbReference type="InterPro" id="IPR053175">
    <property type="entry name" value="DHMBA_Reg_Transcription_Factor"/>
</dbReference>
<dbReference type="InterPro" id="IPR001138">
    <property type="entry name" value="Zn2Cys6_DnaBD"/>
</dbReference>
<keyword evidence="1" id="KW-0805">Transcription regulation</keyword>
<evidence type="ECO:0000256" key="2">
    <source>
        <dbReference type="ARBA" id="ARBA00023163"/>
    </source>
</evidence>
<organism evidence="4 5">
    <name type="scientific">Fonsecaea nubica</name>
    <dbReference type="NCBI Taxonomy" id="856822"/>
    <lineage>
        <taxon>Eukaryota</taxon>
        <taxon>Fungi</taxon>
        <taxon>Dikarya</taxon>
        <taxon>Ascomycota</taxon>
        <taxon>Pezizomycotina</taxon>
        <taxon>Eurotiomycetes</taxon>
        <taxon>Chaetothyriomycetidae</taxon>
        <taxon>Chaetothyriales</taxon>
        <taxon>Herpotrichiellaceae</taxon>
        <taxon>Fonsecaea</taxon>
    </lineage>
</organism>
<dbReference type="Proteomes" id="UP000185904">
    <property type="component" value="Unassembled WGS sequence"/>
</dbReference>
<dbReference type="OrthoDB" id="4491390at2759"/>